<organism evidence="1 2">
    <name type="scientific">Lactovum miscens</name>
    <dbReference type="NCBI Taxonomy" id="190387"/>
    <lineage>
        <taxon>Bacteria</taxon>
        <taxon>Bacillati</taxon>
        <taxon>Bacillota</taxon>
        <taxon>Bacilli</taxon>
        <taxon>Lactobacillales</taxon>
        <taxon>Streptococcaceae</taxon>
        <taxon>Lactovum</taxon>
    </lineage>
</organism>
<sequence length="46" mass="5233">PFLLFVLANSSIRDSGVFFLLQVAKLILQFANFKLYKSLVLIFALN</sequence>
<dbReference type="AlphaFoldDB" id="A0A841CC60"/>
<reference evidence="1 2" key="1">
    <citation type="submission" date="2020-08" db="EMBL/GenBank/DDBJ databases">
        <title>Genomic Encyclopedia of Type Strains, Phase IV (KMG-IV): sequencing the most valuable type-strain genomes for metagenomic binning, comparative biology and taxonomic classification.</title>
        <authorList>
            <person name="Goeker M."/>
        </authorList>
    </citation>
    <scope>NUCLEOTIDE SEQUENCE [LARGE SCALE GENOMIC DNA]</scope>
    <source>
        <strain evidence="1 2">DSM 14925</strain>
    </source>
</reference>
<protein>
    <submittedName>
        <fullName evidence="1">Uncharacterized protein</fullName>
    </submittedName>
</protein>
<gene>
    <name evidence="1" type="ORF">HNQ37_001653</name>
</gene>
<comment type="caution">
    <text evidence="1">The sequence shown here is derived from an EMBL/GenBank/DDBJ whole genome shotgun (WGS) entry which is preliminary data.</text>
</comment>
<evidence type="ECO:0000313" key="2">
    <source>
        <dbReference type="Proteomes" id="UP000562464"/>
    </source>
</evidence>
<keyword evidence="2" id="KW-1185">Reference proteome</keyword>
<dbReference type="Proteomes" id="UP000562464">
    <property type="component" value="Unassembled WGS sequence"/>
</dbReference>
<name>A0A841CC60_9LACT</name>
<evidence type="ECO:0000313" key="1">
    <source>
        <dbReference type="EMBL" id="MBB5888740.1"/>
    </source>
</evidence>
<proteinExistence type="predicted"/>
<dbReference type="EMBL" id="JACHHV010000046">
    <property type="protein sequence ID" value="MBB5888740.1"/>
    <property type="molecule type" value="Genomic_DNA"/>
</dbReference>
<accession>A0A841CC60</accession>
<feature type="non-terminal residue" evidence="1">
    <location>
        <position position="1"/>
    </location>
</feature>